<dbReference type="Pfam" id="PF07940">
    <property type="entry name" value="Hepar_II_III_C"/>
    <property type="match status" value="1"/>
</dbReference>
<gene>
    <name evidence="7" type="ORF">EQY75_13230</name>
</gene>
<dbReference type="AlphaFoldDB" id="A0A411ECJ4"/>
<reference evidence="7 8" key="1">
    <citation type="submission" date="2019-01" db="EMBL/GenBank/DDBJ databases">
        <title>Muriicola soli sp. nov., isolated from soil.</title>
        <authorList>
            <person name="Kang H.J."/>
            <person name="Kim S.B."/>
        </authorList>
    </citation>
    <scope>NUCLEOTIDE SEQUENCE [LARGE SCALE GENOMIC DNA]</scope>
    <source>
        <strain evidence="7 8">MMS17-SY002</strain>
    </source>
</reference>
<dbReference type="OrthoDB" id="7335480at2"/>
<dbReference type="Gene3D" id="2.70.98.70">
    <property type="match status" value="1"/>
</dbReference>
<dbReference type="GO" id="GO:0042597">
    <property type="term" value="C:periplasmic space"/>
    <property type="evidence" value="ECO:0007669"/>
    <property type="project" value="UniProtKB-SubCell"/>
</dbReference>
<accession>A0A411ECJ4</accession>
<protein>
    <submittedName>
        <fullName evidence="7">Alginate lyase family protein</fullName>
    </submittedName>
</protein>
<dbReference type="Gene3D" id="1.50.10.100">
    <property type="entry name" value="Chondroitin AC/alginate lyase"/>
    <property type="match status" value="1"/>
</dbReference>
<evidence type="ECO:0000256" key="4">
    <source>
        <dbReference type="ARBA" id="ARBA00023239"/>
    </source>
</evidence>
<dbReference type="Proteomes" id="UP000290889">
    <property type="component" value="Chromosome"/>
</dbReference>
<dbReference type="PANTHER" id="PTHR39210">
    <property type="entry name" value="HEPARIN-SULFATE LYASE"/>
    <property type="match status" value="1"/>
</dbReference>
<evidence type="ECO:0000259" key="5">
    <source>
        <dbReference type="Pfam" id="PF07940"/>
    </source>
</evidence>
<feature type="domain" description="Heparin-sulfate lyase N-terminal" evidence="6">
    <location>
        <begin position="172"/>
        <end position="286"/>
    </location>
</feature>
<dbReference type="InterPro" id="IPR031680">
    <property type="entry name" value="Hepar_II_III_N"/>
</dbReference>
<dbReference type="EMBL" id="CP035544">
    <property type="protein sequence ID" value="QBA65409.1"/>
    <property type="molecule type" value="Genomic_DNA"/>
</dbReference>
<proteinExistence type="predicted"/>
<dbReference type="PANTHER" id="PTHR39210:SF1">
    <property type="entry name" value="HEPARIN-SULFATE LYASE"/>
    <property type="match status" value="1"/>
</dbReference>
<dbReference type="KEGG" id="mur:EQY75_13230"/>
<dbReference type="Pfam" id="PF16889">
    <property type="entry name" value="Hepar_II_III_N"/>
    <property type="match status" value="1"/>
</dbReference>
<keyword evidence="3" id="KW-0574">Periplasm</keyword>
<organism evidence="7 8">
    <name type="scientific">Muriicola soli</name>
    <dbReference type="NCBI Taxonomy" id="2507538"/>
    <lineage>
        <taxon>Bacteria</taxon>
        <taxon>Pseudomonadati</taxon>
        <taxon>Bacteroidota</taxon>
        <taxon>Flavobacteriia</taxon>
        <taxon>Flavobacteriales</taxon>
        <taxon>Flavobacteriaceae</taxon>
        <taxon>Muriicola</taxon>
    </lineage>
</organism>
<keyword evidence="8" id="KW-1185">Reference proteome</keyword>
<evidence type="ECO:0000313" key="8">
    <source>
        <dbReference type="Proteomes" id="UP000290889"/>
    </source>
</evidence>
<comment type="subcellular location">
    <subcellularLocation>
        <location evidence="1">Periplasm</location>
    </subcellularLocation>
</comment>
<keyword evidence="2" id="KW-0732">Signal</keyword>
<dbReference type="GO" id="GO:0016829">
    <property type="term" value="F:lyase activity"/>
    <property type="evidence" value="ECO:0007669"/>
    <property type="project" value="UniProtKB-KW"/>
</dbReference>
<dbReference type="InterPro" id="IPR008929">
    <property type="entry name" value="Chondroitin_lyas"/>
</dbReference>
<evidence type="ECO:0000259" key="6">
    <source>
        <dbReference type="Pfam" id="PF16889"/>
    </source>
</evidence>
<name>A0A411ECJ4_9FLAO</name>
<evidence type="ECO:0000313" key="7">
    <source>
        <dbReference type="EMBL" id="QBA65409.1"/>
    </source>
</evidence>
<dbReference type="InterPro" id="IPR012480">
    <property type="entry name" value="Hepar_II_III_C"/>
</dbReference>
<sequence>MGRLQNLKRLLITVRYLKPIQIRYQFYYRFLYPIFSYLRADPEYSKAASASLTWEGGLTNPKTLIGDREFEFLNQPYSFENDIDWEISEFGKLWTYNLNYFDFLHQESLDRAVGLDLIENYMSWDKHNTGNEPYPTSLRGMNWIKFLTRHRISNLEIDSFLFKDYIRLSSRLEYHIMGNHLLENGFSLLFAGLYFKDQRFLKLANQILQDQLQEQFLGDGAHFERSPMYHSILLHRILDCINFLKLNNITEGIYRRLCNTATKMISWLEAMCYTDGSLPMVNDSIHNLSFKPQELLSFARSLNIKWDAVNLNESGYRKMINPPFELFADFGNIGPDYIPGHAHSDTFNFEIYFEGKPLIVDTGTSTYELGERRLTERSTISHNTVLVDEKEQSDMWDNFRVGRRAKIIHLDESTKRVKGVHNGYSFLNILHSRQIQQISDGFVIEDQIDGRKNDNIKAEAFIHFHPSVQSIQIVENYIRLDEKGLQISFLGNISKLSVEPYSYAMGYNKRSEAKLIRIEFKKHLVTNITKI</sequence>
<feature type="domain" description="Heparinase II/III-like C-terminal" evidence="5">
    <location>
        <begin position="306"/>
        <end position="522"/>
    </location>
</feature>
<keyword evidence="4 7" id="KW-0456">Lyase</keyword>
<evidence type="ECO:0000256" key="1">
    <source>
        <dbReference type="ARBA" id="ARBA00004418"/>
    </source>
</evidence>
<evidence type="ECO:0000256" key="2">
    <source>
        <dbReference type="ARBA" id="ARBA00022729"/>
    </source>
</evidence>
<evidence type="ECO:0000256" key="3">
    <source>
        <dbReference type="ARBA" id="ARBA00022764"/>
    </source>
</evidence>
<dbReference type="SUPFAM" id="SSF48230">
    <property type="entry name" value="Chondroitin AC/alginate lyase"/>
    <property type="match status" value="1"/>
</dbReference>